<evidence type="ECO:0000313" key="1">
    <source>
        <dbReference type="EMBL" id="THV06831.1"/>
    </source>
</evidence>
<gene>
    <name evidence="1" type="ORF">K435DRAFT_848900</name>
</gene>
<keyword evidence="2" id="KW-1185">Reference proteome</keyword>
<accession>A0A4S8MV09</accession>
<dbReference type="OrthoDB" id="3013454at2759"/>
<dbReference type="EMBL" id="ML179041">
    <property type="protein sequence ID" value="THV06831.1"/>
    <property type="molecule type" value="Genomic_DNA"/>
</dbReference>
<organism evidence="1 2">
    <name type="scientific">Dendrothele bispora (strain CBS 962.96)</name>
    <dbReference type="NCBI Taxonomy" id="1314807"/>
    <lineage>
        <taxon>Eukaryota</taxon>
        <taxon>Fungi</taxon>
        <taxon>Dikarya</taxon>
        <taxon>Basidiomycota</taxon>
        <taxon>Agaricomycotina</taxon>
        <taxon>Agaricomycetes</taxon>
        <taxon>Agaricomycetidae</taxon>
        <taxon>Agaricales</taxon>
        <taxon>Agaricales incertae sedis</taxon>
        <taxon>Dendrothele</taxon>
    </lineage>
</organism>
<proteinExistence type="predicted"/>
<sequence length="100" mass="11243">MINQDCLEFQREWNSKPVSGRGGGLSPDEMLLDGILKHGIYLDSDPPDDCVGLTVEETMESYDVRTEASTWSQWCWLLQEDPINNFEHGSSSGSESEESE</sequence>
<reference evidence="1 2" key="1">
    <citation type="journal article" date="2019" name="Nat. Ecol. Evol.">
        <title>Megaphylogeny resolves global patterns of mushroom evolution.</title>
        <authorList>
            <person name="Varga T."/>
            <person name="Krizsan K."/>
            <person name="Foldi C."/>
            <person name="Dima B."/>
            <person name="Sanchez-Garcia M."/>
            <person name="Sanchez-Ramirez S."/>
            <person name="Szollosi G.J."/>
            <person name="Szarkandi J.G."/>
            <person name="Papp V."/>
            <person name="Albert L."/>
            <person name="Andreopoulos W."/>
            <person name="Angelini C."/>
            <person name="Antonin V."/>
            <person name="Barry K.W."/>
            <person name="Bougher N.L."/>
            <person name="Buchanan P."/>
            <person name="Buyck B."/>
            <person name="Bense V."/>
            <person name="Catcheside P."/>
            <person name="Chovatia M."/>
            <person name="Cooper J."/>
            <person name="Damon W."/>
            <person name="Desjardin D."/>
            <person name="Finy P."/>
            <person name="Geml J."/>
            <person name="Haridas S."/>
            <person name="Hughes K."/>
            <person name="Justo A."/>
            <person name="Karasinski D."/>
            <person name="Kautmanova I."/>
            <person name="Kiss B."/>
            <person name="Kocsube S."/>
            <person name="Kotiranta H."/>
            <person name="LaButti K.M."/>
            <person name="Lechner B.E."/>
            <person name="Liimatainen K."/>
            <person name="Lipzen A."/>
            <person name="Lukacs Z."/>
            <person name="Mihaltcheva S."/>
            <person name="Morgado L.N."/>
            <person name="Niskanen T."/>
            <person name="Noordeloos M.E."/>
            <person name="Ohm R.A."/>
            <person name="Ortiz-Santana B."/>
            <person name="Ovrebo C."/>
            <person name="Racz N."/>
            <person name="Riley R."/>
            <person name="Savchenko A."/>
            <person name="Shiryaev A."/>
            <person name="Soop K."/>
            <person name="Spirin V."/>
            <person name="Szebenyi C."/>
            <person name="Tomsovsky M."/>
            <person name="Tulloss R.E."/>
            <person name="Uehling J."/>
            <person name="Grigoriev I.V."/>
            <person name="Vagvolgyi C."/>
            <person name="Papp T."/>
            <person name="Martin F.M."/>
            <person name="Miettinen O."/>
            <person name="Hibbett D.S."/>
            <person name="Nagy L.G."/>
        </authorList>
    </citation>
    <scope>NUCLEOTIDE SEQUENCE [LARGE SCALE GENOMIC DNA]</scope>
    <source>
        <strain evidence="1 2">CBS 962.96</strain>
    </source>
</reference>
<dbReference type="Proteomes" id="UP000297245">
    <property type="component" value="Unassembled WGS sequence"/>
</dbReference>
<protein>
    <submittedName>
        <fullName evidence="1">Uncharacterized protein</fullName>
    </submittedName>
</protein>
<dbReference type="AlphaFoldDB" id="A0A4S8MV09"/>
<evidence type="ECO:0000313" key="2">
    <source>
        <dbReference type="Proteomes" id="UP000297245"/>
    </source>
</evidence>
<name>A0A4S8MV09_DENBC</name>